<evidence type="ECO:0000313" key="10">
    <source>
        <dbReference type="Proteomes" id="UP000323012"/>
    </source>
</evidence>
<dbReference type="HAMAP" id="MF_00924">
    <property type="entry name" value="OM_assembly_BamC"/>
    <property type="match status" value="1"/>
</dbReference>
<dbReference type="InterPro" id="IPR010653">
    <property type="entry name" value="NlpB/DapX"/>
</dbReference>
<dbReference type="InterPro" id="IPR014524">
    <property type="entry name" value="BamC"/>
</dbReference>
<comment type="function">
    <text evidence="4">Part of the outer membrane protein assembly complex, which is involved in assembly and insertion of beta-barrel proteins into the outer membrane.</text>
</comment>
<evidence type="ECO:0000256" key="3">
    <source>
        <dbReference type="ARBA" id="ARBA00023237"/>
    </source>
</evidence>
<dbReference type="OrthoDB" id="5686855at2"/>
<evidence type="ECO:0000313" key="6">
    <source>
        <dbReference type="EMBL" id="PHO21598.1"/>
    </source>
</evidence>
<comment type="subcellular location">
    <subcellularLocation>
        <location evidence="4">Cell outer membrane</location>
        <topology evidence="4">Lipid-anchor</topology>
    </subcellularLocation>
</comment>
<evidence type="ECO:0000313" key="5">
    <source>
        <dbReference type="EMBL" id="AMQ93532.1"/>
    </source>
</evidence>
<evidence type="ECO:0000313" key="9">
    <source>
        <dbReference type="Proteomes" id="UP000226080"/>
    </source>
</evidence>
<accession>A0A5D0ENV7</accession>
<dbReference type="RefSeq" id="WP_005538094.1">
    <property type="nucleotide sequence ID" value="NZ_CP012959.1"/>
</dbReference>
<dbReference type="PIRSF" id="PIRSF026343">
    <property type="entry name" value="NlpB"/>
    <property type="match status" value="1"/>
</dbReference>
<comment type="subunit">
    <text evidence="4">Part of the Bam complex.</text>
</comment>
<evidence type="ECO:0000256" key="4">
    <source>
        <dbReference type="HAMAP-Rule" id="MF_00924"/>
    </source>
</evidence>
<keyword evidence="9" id="KW-1185">Reference proteome</keyword>
<keyword evidence="4" id="KW-0449">Lipoprotein</keyword>
<organism evidence="7 10">
    <name type="scientific">Aggregatibacter actinomycetemcomitans</name>
    <name type="common">Actinobacillus actinomycetemcomitans</name>
    <name type="synonym">Haemophilus actinomycetemcomitans</name>
    <dbReference type="NCBI Taxonomy" id="714"/>
    <lineage>
        <taxon>Bacteria</taxon>
        <taxon>Pseudomonadati</taxon>
        <taxon>Pseudomonadota</taxon>
        <taxon>Gammaproteobacteria</taxon>
        <taxon>Pasteurellales</taxon>
        <taxon>Pasteurellaceae</taxon>
        <taxon>Aggregatibacter</taxon>
    </lineage>
</organism>
<sequence>MKKWLLTVAIVTALSACSTGNESKQQAGDTYQKSNSELPYFTPLASGGVNLPAQSAEYQLPPVKISRTDGVDIRPPSLPLAIISNSVTQFDGERALIAYTPDKQSVYNLTQVERLLKEQDISYTVEGNKLLTDWANTGRADDLENTKIRYQIEEVNAQHASALVISVLQMKRDDTIFTPNFTDKQRYASDRLNQLVGELNSAYQKQQQALNGATSSPIQSAIATDANGRTALVLATSFDNAWQRLGSALPKLGFEIQEETGSRGIRELEYKPLSQEEWRRVGMQLPDLGKGTYQMQLAAVGKQSAVVISDENKTALSGEQAQLIYQALQNVLAK</sequence>
<keyword evidence="1 4" id="KW-0732">Signal</keyword>
<dbReference type="Gene3D" id="3.30.310.170">
    <property type="entry name" value="Outer membrane protein assembly factor BamC"/>
    <property type="match status" value="1"/>
</dbReference>
<proteinExistence type="inferred from homology"/>
<evidence type="ECO:0000313" key="7">
    <source>
        <dbReference type="EMBL" id="TYA39856.1"/>
    </source>
</evidence>
<dbReference type="AlphaFoldDB" id="A0A5D0ENV7"/>
<protein>
    <recommendedName>
        <fullName evidence="4">Outer membrane protein assembly factor BamC</fullName>
    </recommendedName>
</protein>
<comment type="similarity">
    <text evidence="4">Belongs to the BamC family.</text>
</comment>
<dbReference type="KEGG" id="aact:ACT75_02860"/>
<dbReference type="SMR" id="A0A5D0ENV7"/>
<keyword evidence="3 4" id="KW-0998">Cell outer membrane</keyword>
<dbReference type="PROSITE" id="PS51257">
    <property type="entry name" value="PROKAR_LIPOPROTEIN"/>
    <property type="match status" value="1"/>
</dbReference>
<dbReference type="EMBL" id="PCGW01000001">
    <property type="protein sequence ID" value="PHO21598.1"/>
    <property type="molecule type" value="Genomic_DNA"/>
</dbReference>
<dbReference type="Gene3D" id="3.30.530.50">
    <property type="match status" value="1"/>
</dbReference>
<dbReference type="Pfam" id="PF06804">
    <property type="entry name" value="Lipoprotein_18"/>
    <property type="match status" value="1"/>
</dbReference>
<name>A0A5D0ENV7_AGGAC</name>
<evidence type="ECO:0000256" key="1">
    <source>
        <dbReference type="ARBA" id="ARBA00022729"/>
    </source>
</evidence>
<dbReference type="GO" id="GO:0051205">
    <property type="term" value="P:protein insertion into membrane"/>
    <property type="evidence" value="ECO:0007669"/>
    <property type="project" value="UniProtKB-UniRule"/>
</dbReference>
<dbReference type="GO" id="GO:0043165">
    <property type="term" value="P:Gram-negative-bacterium-type cell outer membrane assembly"/>
    <property type="evidence" value="ECO:0007669"/>
    <property type="project" value="UniProtKB-UniRule"/>
</dbReference>
<evidence type="ECO:0000256" key="2">
    <source>
        <dbReference type="ARBA" id="ARBA00023136"/>
    </source>
</evidence>
<dbReference type="GO" id="GO:0009279">
    <property type="term" value="C:cell outer membrane"/>
    <property type="evidence" value="ECO:0007669"/>
    <property type="project" value="UniProtKB-SubCell"/>
</dbReference>
<reference evidence="7 10" key="3">
    <citation type="submission" date="2019-08" db="EMBL/GenBank/DDBJ databases">
        <title>Whole genome sequencing of Aggregatibacter actinomycetemcomitans cultured from blood stream infections in Denmark reveals a novel phylogenetic lineage expressing serotype a membrane O polysaccharide.</title>
        <authorList>
            <person name="Nedergaard S."/>
            <person name="Kobel C.M."/>
            <person name="Nielsen M.B."/>
            <person name="Moeller R.T."/>
            <person name="Jensen A.B."/>
            <person name="Noerskov-Lauritsen N."/>
        </authorList>
    </citation>
    <scope>NUCLEOTIDE SEQUENCE [LARGE SCALE GENOMIC DNA]</scope>
    <source>
        <strain evidence="7 10">PN_563</strain>
    </source>
</reference>
<reference evidence="6 9" key="2">
    <citation type="submission" date="2017-10" db="EMBL/GenBank/DDBJ databases">
        <title>Draft genome sequences of Aggregatibacter actinomycetemcomitans strains 310a and 310b.</title>
        <authorList>
            <person name="May A.C."/>
            <person name="Ohta H."/>
            <person name="Maeda H."/>
            <person name="Kokeguchi S."/>
            <person name="Cugini C."/>
        </authorList>
    </citation>
    <scope>NUCLEOTIDE SEQUENCE [LARGE SCALE GENOMIC DNA]</scope>
    <source>
        <strain evidence="6 9">310b</strain>
    </source>
</reference>
<dbReference type="Proteomes" id="UP000226080">
    <property type="component" value="Unassembled WGS sequence"/>
</dbReference>
<evidence type="ECO:0000313" key="8">
    <source>
        <dbReference type="Proteomes" id="UP000072236"/>
    </source>
</evidence>
<dbReference type="Proteomes" id="UP000323012">
    <property type="component" value="Unassembled WGS sequence"/>
</dbReference>
<gene>
    <name evidence="4 7" type="primary">bamC</name>
    <name evidence="5" type="ORF">ACT75_02860</name>
    <name evidence="6" type="ORF">CQR80_00420</name>
    <name evidence="7" type="ORF">FXB79_01235</name>
</gene>
<dbReference type="InterPro" id="IPR042268">
    <property type="entry name" value="BamC_C"/>
</dbReference>
<dbReference type="EMBL" id="VSED01000002">
    <property type="protein sequence ID" value="TYA39856.1"/>
    <property type="molecule type" value="Genomic_DNA"/>
</dbReference>
<dbReference type="EMBL" id="CP012959">
    <property type="protein sequence ID" value="AMQ93532.1"/>
    <property type="molecule type" value="Genomic_DNA"/>
</dbReference>
<keyword evidence="2 4" id="KW-0472">Membrane</keyword>
<dbReference type="Proteomes" id="UP000072236">
    <property type="component" value="Chromosome"/>
</dbReference>
<reference evidence="5 8" key="1">
    <citation type="submission" date="2015-10" db="EMBL/GenBank/DDBJ databases">
        <title>Tn-seq of a polymicrobial infection.</title>
        <authorList>
            <person name="Stacy A."/>
            <person name="Rumbaugh K.P."/>
            <person name="Whiteley M."/>
        </authorList>
    </citation>
    <scope>NUCLEOTIDE SEQUENCE [LARGE SCALE GENOMIC DNA]</scope>
    <source>
        <strain evidence="5 8">624</strain>
    </source>
</reference>
<keyword evidence="4" id="KW-0564">Palmitate</keyword>